<protein>
    <recommendedName>
        <fullName evidence="1">FAD-binding domain-containing protein</fullName>
    </recommendedName>
</protein>
<dbReference type="AlphaFoldDB" id="A0A1E3T956"/>
<dbReference type="RefSeq" id="WP_069398389.1">
    <property type="nucleotide sequence ID" value="NZ_MIHC01000001.1"/>
</dbReference>
<dbReference type="Gene3D" id="3.50.50.60">
    <property type="entry name" value="FAD/NAD(P)-binding domain"/>
    <property type="match status" value="1"/>
</dbReference>
<dbReference type="Pfam" id="PF01494">
    <property type="entry name" value="FAD_binding_3"/>
    <property type="match status" value="1"/>
</dbReference>
<proteinExistence type="predicted"/>
<dbReference type="PANTHER" id="PTHR46865:SF8">
    <property type="entry name" value="POSSIBLE OXIDOREDUCTASE"/>
    <property type="match status" value="1"/>
</dbReference>
<dbReference type="PRINTS" id="PR00420">
    <property type="entry name" value="RNGMNOXGNASE"/>
</dbReference>
<comment type="caution">
    <text evidence="2">The sequence shown here is derived from an EMBL/GenBank/DDBJ whole genome shotgun (WGS) entry which is preliminary data.</text>
</comment>
<dbReference type="InterPro" id="IPR002938">
    <property type="entry name" value="FAD-bd"/>
</dbReference>
<dbReference type="SUPFAM" id="SSF51905">
    <property type="entry name" value="FAD/NAD(P)-binding domain"/>
    <property type="match status" value="1"/>
</dbReference>
<dbReference type="PANTHER" id="PTHR46865">
    <property type="entry name" value="OXIDOREDUCTASE-RELATED"/>
    <property type="match status" value="1"/>
</dbReference>
<evidence type="ECO:0000313" key="3">
    <source>
        <dbReference type="Proteomes" id="UP000094224"/>
    </source>
</evidence>
<dbReference type="Gene3D" id="3.30.9.10">
    <property type="entry name" value="D-Amino Acid Oxidase, subunit A, domain 2"/>
    <property type="match status" value="1"/>
</dbReference>
<name>A0A1E3T956_9MYCO</name>
<dbReference type="STRING" id="243061.AWC25_21940"/>
<sequence length="399" mass="44240">MKIAVVGAGIAGPTLAYWLSHYGHEPTLIERSPRLRTGGYAVDFWGGGYAVAERMGLAADLHTAGYVVQEVRLVDRNSQRVGGFSADVFRRLVDGRFVTIPRGALAALIYRLIDGRVETLFGERISSIVHDDAGVRVTLERGGPRDFDLLIGADGIHSPVRDLVFGPESRFAADLGYRVAAFEAEGYRPRDELVYLAYTMPGRMVARFAMRDDKTMFLFVFTSDRLGDPDPDDGSQIKAALQQVFGEKGWECQEILRRLDDAPDVYFDRVSQTVMDRWSHGRVALIGDAAAAVSLLAGEGAGLAMVQAYTLAGELNRGGADHQDAFRRYESRLRPIVEMRQRSARGFATIFAPKTALGVWTRNQTSKLLNVPRLAEWVLRREFRDDIALPEYAESPSAH</sequence>
<keyword evidence="3" id="KW-1185">Reference proteome</keyword>
<evidence type="ECO:0000259" key="1">
    <source>
        <dbReference type="Pfam" id="PF01494"/>
    </source>
</evidence>
<dbReference type="NCBIfam" id="NF005761">
    <property type="entry name" value="PRK07588.1"/>
    <property type="match status" value="1"/>
</dbReference>
<gene>
    <name evidence="2" type="ORF">BHQ21_00710</name>
</gene>
<evidence type="ECO:0000313" key="2">
    <source>
        <dbReference type="EMBL" id="ODR10922.1"/>
    </source>
</evidence>
<feature type="domain" description="FAD-binding" evidence="1">
    <location>
        <begin position="2"/>
        <end position="337"/>
    </location>
</feature>
<organism evidence="2 3">
    <name type="scientific">Mycobacterium sherrisii</name>
    <dbReference type="NCBI Taxonomy" id="243061"/>
    <lineage>
        <taxon>Bacteria</taxon>
        <taxon>Bacillati</taxon>
        <taxon>Actinomycetota</taxon>
        <taxon>Actinomycetes</taxon>
        <taxon>Mycobacteriales</taxon>
        <taxon>Mycobacteriaceae</taxon>
        <taxon>Mycobacterium</taxon>
        <taxon>Mycobacterium simiae complex</taxon>
    </lineage>
</organism>
<dbReference type="GO" id="GO:0071949">
    <property type="term" value="F:FAD binding"/>
    <property type="evidence" value="ECO:0007669"/>
    <property type="project" value="InterPro"/>
</dbReference>
<accession>A0A1E3T956</accession>
<dbReference type="InterPro" id="IPR051704">
    <property type="entry name" value="FAD_aromatic-hydroxylase"/>
</dbReference>
<dbReference type="Proteomes" id="UP000094224">
    <property type="component" value="Unassembled WGS sequence"/>
</dbReference>
<reference evidence="3" key="1">
    <citation type="submission" date="2016-09" db="EMBL/GenBank/DDBJ databases">
        <authorList>
            <person name="Greninger A.L."/>
            <person name="Jerome K.R."/>
            <person name="Mcnair B."/>
            <person name="Wallis C."/>
            <person name="Fang F."/>
        </authorList>
    </citation>
    <scope>NUCLEOTIDE SEQUENCE [LARGE SCALE GENOMIC DNA]</scope>
    <source>
        <strain evidence="3">BC1_M4</strain>
    </source>
</reference>
<dbReference type="InterPro" id="IPR036188">
    <property type="entry name" value="FAD/NAD-bd_sf"/>
</dbReference>
<dbReference type="EMBL" id="MIHC01000001">
    <property type="protein sequence ID" value="ODR10922.1"/>
    <property type="molecule type" value="Genomic_DNA"/>
</dbReference>